<evidence type="ECO:0000313" key="4">
    <source>
        <dbReference type="Proteomes" id="UP001199469"/>
    </source>
</evidence>
<comment type="caution">
    <text evidence="3">The sequence shown here is derived from an EMBL/GenBank/DDBJ whole genome shotgun (WGS) entry which is preliminary data.</text>
</comment>
<keyword evidence="1" id="KW-0479">Metal-binding</keyword>
<dbReference type="Gene3D" id="3.90.330.10">
    <property type="entry name" value="Nitrile hydratase alpha /Thiocyanate hydrolase gamma"/>
    <property type="match status" value="1"/>
</dbReference>
<dbReference type="Proteomes" id="UP001199469">
    <property type="component" value="Unassembled WGS sequence"/>
</dbReference>
<evidence type="ECO:0000259" key="2">
    <source>
        <dbReference type="Pfam" id="PF02979"/>
    </source>
</evidence>
<dbReference type="EMBL" id="JAJNDB010000004">
    <property type="protein sequence ID" value="MCD2195608.1"/>
    <property type="molecule type" value="Genomic_DNA"/>
</dbReference>
<proteinExistence type="predicted"/>
<keyword evidence="4" id="KW-1185">Reference proteome</keyword>
<evidence type="ECO:0000313" key="3">
    <source>
        <dbReference type="EMBL" id="MCD2195608.1"/>
    </source>
</evidence>
<evidence type="ECO:0000256" key="1">
    <source>
        <dbReference type="ARBA" id="ARBA00022723"/>
    </source>
</evidence>
<dbReference type="SUPFAM" id="SSF56209">
    <property type="entry name" value="Nitrile hydratase alpha chain"/>
    <property type="match status" value="1"/>
</dbReference>
<organism evidence="3 4">
    <name type="scientific">Actinomycetospora endophytica</name>
    <dbReference type="NCBI Taxonomy" id="2291215"/>
    <lineage>
        <taxon>Bacteria</taxon>
        <taxon>Bacillati</taxon>
        <taxon>Actinomycetota</taxon>
        <taxon>Actinomycetes</taxon>
        <taxon>Pseudonocardiales</taxon>
        <taxon>Pseudonocardiaceae</taxon>
        <taxon>Actinomycetospora</taxon>
    </lineage>
</organism>
<sequence length="207" mass="22494">MSADHHRNAELQARVNRLLDVAEARGVITRAGVDQRIEAFSDRVTARNGAEMIVRAWNSPEYRERLLADAGAAAAELGHVGGGFSSDIRLHAVANSAEVHNVIVCTLCSCYPVAWLGPPPAWYKSEAYRSRVVRDPRGVLAEFGLVVPDSTEVRVWDASAEARYIVVPERPEGAEALSEAEQVALVTRDCLIGTALPTVPARVREVT</sequence>
<name>A0ABS8PBG7_9PSEU</name>
<gene>
    <name evidence="3" type="ORF">LQ327_19750</name>
</gene>
<protein>
    <submittedName>
        <fullName evidence="3">Nitrile hydratase subunit alpha</fullName>
    </submittedName>
</protein>
<dbReference type="RefSeq" id="WP_230736853.1">
    <property type="nucleotide sequence ID" value="NZ_JAJNDB010000004.1"/>
</dbReference>
<dbReference type="Pfam" id="PF02979">
    <property type="entry name" value="NHase_alpha"/>
    <property type="match status" value="1"/>
</dbReference>
<reference evidence="3 4" key="1">
    <citation type="submission" date="2021-11" db="EMBL/GenBank/DDBJ databases">
        <title>Draft genome sequence of Actinomycetospora sp. SF1 isolated from the rhizosphere soil.</title>
        <authorList>
            <person name="Duangmal K."/>
            <person name="Chantavorakit T."/>
        </authorList>
    </citation>
    <scope>NUCLEOTIDE SEQUENCE [LARGE SCALE GENOMIC DNA]</scope>
    <source>
        <strain evidence="3 4">TBRC 5722</strain>
    </source>
</reference>
<dbReference type="InterPro" id="IPR004232">
    <property type="entry name" value="CN_Hdrtase_a/SCN_Hdrlase_g"/>
</dbReference>
<accession>A0ABS8PBG7</accession>
<feature type="domain" description="Nitrile hydratase alpha/Thiocyanate hydrolase gamma" evidence="2">
    <location>
        <begin position="10"/>
        <end position="195"/>
    </location>
</feature>
<dbReference type="InterPro" id="IPR036648">
    <property type="entry name" value="CN_Hdrase_a/SCN_Hdrase_g_sf"/>
</dbReference>